<name>A0AAV1HT12_9CHLO</name>
<evidence type="ECO:0000256" key="1">
    <source>
        <dbReference type="SAM" id="SignalP"/>
    </source>
</evidence>
<feature type="chain" id="PRO_5043987543" evidence="1">
    <location>
        <begin position="24"/>
        <end position="410"/>
    </location>
</feature>
<proteinExistence type="predicted"/>
<keyword evidence="1" id="KW-0732">Signal</keyword>
<accession>A0AAV1HT12</accession>
<protein>
    <submittedName>
        <fullName evidence="2">Uncharacterized protein</fullName>
    </submittedName>
</protein>
<dbReference type="AlphaFoldDB" id="A0AAV1HT12"/>
<dbReference type="Proteomes" id="UP001314263">
    <property type="component" value="Unassembled WGS sequence"/>
</dbReference>
<dbReference type="PROSITE" id="PS51257">
    <property type="entry name" value="PROKAR_LIPOPROTEIN"/>
    <property type="match status" value="1"/>
</dbReference>
<comment type="caution">
    <text evidence="2">The sequence shown here is derived from an EMBL/GenBank/DDBJ whole genome shotgun (WGS) entry which is preliminary data.</text>
</comment>
<organism evidence="2 3">
    <name type="scientific">Coccomyxa viridis</name>
    <dbReference type="NCBI Taxonomy" id="1274662"/>
    <lineage>
        <taxon>Eukaryota</taxon>
        <taxon>Viridiplantae</taxon>
        <taxon>Chlorophyta</taxon>
        <taxon>core chlorophytes</taxon>
        <taxon>Trebouxiophyceae</taxon>
        <taxon>Trebouxiophyceae incertae sedis</taxon>
        <taxon>Coccomyxaceae</taxon>
        <taxon>Coccomyxa</taxon>
    </lineage>
</organism>
<sequence length="410" mass="44806">MAAMRAALAISLGVLSLACFAVADTQFYQDASFLELAKYNPFPDLPFAGNGTCGETLKNEDGTITVKCLGPAHSLKPGETINVMMYLENPYKIPGNVEVLNLTSQLVDGENRPVPLSDVYVHHYVSSSAFLLGNGAELRGSFTRQPVKAPYALVIDTAKLTNDTIRYTNIQLINTIGVAEEDKRECLECWCKDKKDHGSFFCCKNCPAKDGPAVDYHLEYAVTYRPIAKDDTKTKKVEFIGFDITGGEIEYDILASQGPNTTLRKTYDAVIDDRCPQKKPFEVVRCIAHQHVGSQCMYMYNLDKDELICKSCPVYGTEPGVPGNEEGYVVKMTDGDPSPPYVVEPGTRIRLVSDYSAAERRLGVMGLMSVWVGGLDKPCTGQFGASAMASMPMPATAAIEHPLKSGIYVA</sequence>
<evidence type="ECO:0000313" key="3">
    <source>
        <dbReference type="Proteomes" id="UP001314263"/>
    </source>
</evidence>
<dbReference type="EMBL" id="CAUYUE010000002">
    <property type="protein sequence ID" value="CAK0741658.1"/>
    <property type="molecule type" value="Genomic_DNA"/>
</dbReference>
<feature type="signal peptide" evidence="1">
    <location>
        <begin position="1"/>
        <end position="23"/>
    </location>
</feature>
<gene>
    <name evidence="2" type="ORF">CVIRNUC_001342</name>
</gene>
<dbReference type="PANTHER" id="PTHR33390">
    <property type="entry name" value="STRESS UP-REGULATED NOD 19 PROTEIN"/>
    <property type="match status" value="1"/>
</dbReference>
<reference evidence="2 3" key="1">
    <citation type="submission" date="2023-10" db="EMBL/GenBank/DDBJ databases">
        <authorList>
            <person name="Maclean D."/>
            <person name="Macfadyen A."/>
        </authorList>
    </citation>
    <scope>NUCLEOTIDE SEQUENCE [LARGE SCALE GENOMIC DNA]</scope>
</reference>
<dbReference type="PANTHER" id="PTHR33390:SF1">
    <property type="entry name" value="STRESS UP-REGULATED NOD 19 PROTEIN"/>
    <property type="match status" value="1"/>
</dbReference>
<dbReference type="InterPro" id="IPR011692">
    <property type="entry name" value="Stress_up-reg_Nod19"/>
</dbReference>
<dbReference type="Pfam" id="PF07712">
    <property type="entry name" value="SURNod19"/>
    <property type="match status" value="1"/>
</dbReference>
<keyword evidence="3" id="KW-1185">Reference proteome</keyword>
<evidence type="ECO:0000313" key="2">
    <source>
        <dbReference type="EMBL" id="CAK0741658.1"/>
    </source>
</evidence>